<sequence length="436" mass="49033">MATPGTANISRLAFLQQQLPQCPVDAGLLEKPVYTHKTARAKELRAPMSLIDKCFLTPKLRKKAAEILKFLDDVTPLRDNVQPLYNEQAVAEALYHAVLVPVCHTLNDMIQSENALNTKIARFLRRTKYRVVIRAQQVEEDKSRVDHLIVLESYSGVDRKAPTKKATWSGVQDFHARITELLQMSEEDLMKRMEDKTFIEELPRMVLAIIEEKKAHTINVAHWESILIEETAMDVDPETDIDVKPSNLTKMSVQLRKYSWITRCPYTVLADYINVIPVYVEQCSIKMGDSGPIGTDETARLWWDKEAVILGPRYKVFAVALMCLLDAQVAERPEGYEPTLRRPQTTDPVVTETPATSEPSADRPAQKRKLDHQPAASPHVKSSSVRSSRDVLASGIAKLSIGQRPQPQKRSARRGGSGPNFPRASSSSNPNPPPWK</sequence>
<dbReference type="Proteomes" id="UP001175226">
    <property type="component" value="Unassembled WGS sequence"/>
</dbReference>
<name>A0AA39JCD6_9AGAR</name>
<proteinExistence type="predicted"/>
<organism evidence="2 3">
    <name type="scientific">Armillaria borealis</name>
    <dbReference type="NCBI Taxonomy" id="47425"/>
    <lineage>
        <taxon>Eukaryota</taxon>
        <taxon>Fungi</taxon>
        <taxon>Dikarya</taxon>
        <taxon>Basidiomycota</taxon>
        <taxon>Agaricomycotina</taxon>
        <taxon>Agaricomycetes</taxon>
        <taxon>Agaricomycetidae</taxon>
        <taxon>Agaricales</taxon>
        <taxon>Marasmiineae</taxon>
        <taxon>Physalacriaceae</taxon>
        <taxon>Armillaria</taxon>
    </lineage>
</organism>
<gene>
    <name evidence="2" type="ORF">EV421DRAFT_1906221</name>
</gene>
<feature type="compositionally biased region" description="Polar residues" evidence="1">
    <location>
        <begin position="342"/>
        <end position="359"/>
    </location>
</feature>
<feature type="region of interest" description="Disordered" evidence="1">
    <location>
        <begin position="335"/>
        <end position="436"/>
    </location>
</feature>
<evidence type="ECO:0000313" key="3">
    <source>
        <dbReference type="Proteomes" id="UP001175226"/>
    </source>
</evidence>
<dbReference type="AlphaFoldDB" id="A0AA39JCD6"/>
<keyword evidence="3" id="KW-1185">Reference proteome</keyword>
<feature type="compositionally biased region" description="Low complexity" evidence="1">
    <location>
        <begin position="377"/>
        <end position="394"/>
    </location>
</feature>
<evidence type="ECO:0000313" key="2">
    <source>
        <dbReference type="EMBL" id="KAK0439226.1"/>
    </source>
</evidence>
<protein>
    <submittedName>
        <fullName evidence="2">Uncharacterized protein</fullName>
    </submittedName>
</protein>
<accession>A0AA39JCD6</accession>
<reference evidence="2" key="1">
    <citation type="submission" date="2023-06" db="EMBL/GenBank/DDBJ databases">
        <authorList>
            <consortium name="Lawrence Berkeley National Laboratory"/>
            <person name="Ahrendt S."/>
            <person name="Sahu N."/>
            <person name="Indic B."/>
            <person name="Wong-Bajracharya J."/>
            <person name="Merenyi Z."/>
            <person name="Ke H.-M."/>
            <person name="Monk M."/>
            <person name="Kocsube S."/>
            <person name="Drula E."/>
            <person name="Lipzen A."/>
            <person name="Balint B."/>
            <person name="Henrissat B."/>
            <person name="Andreopoulos B."/>
            <person name="Martin F.M."/>
            <person name="Harder C.B."/>
            <person name="Rigling D."/>
            <person name="Ford K.L."/>
            <person name="Foster G.D."/>
            <person name="Pangilinan J."/>
            <person name="Papanicolaou A."/>
            <person name="Barry K."/>
            <person name="LaButti K."/>
            <person name="Viragh M."/>
            <person name="Koriabine M."/>
            <person name="Yan M."/>
            <person name="Riley R."/>
            <person name="Champramary S."/>
            <person name="Plett K.L."/>
            <person name="Tsai I.J."/>
            <person name="Slot J."/>
            <person name="Sipos G."/>
            <person name="Plett J."/>
            <person name="Nagy L.G."/>
            <person name="Grigoriev I.V."/>
        </authorList>
    </citation>
    <scope>NUCLEOTIDE SEQUENCE</scope>
    <source>
        <strain evidence="2">FPL87.14</strain>
    </source>
</reference>
<comment type="caution">
    <text evidence="2">The sequence shown here is derived from an EMBL/GenBank/DDBJ whole genome shotgun (WGS) entry which is preliminary data.</text>
</comment>
<evidence type="ECO:0000256" key="1">
    <source>
        <dbReference type="SAM" id="MobiDB-lite"/>
    </source>
</evidence>
<dbReference type="EMBL" id="JAUEPT010000039">
    <property type="protein sequence ID" value="KAK0439226.1"/>
    <property type="molecule type" value="Genomic_DNA"/>
</dbReference>